<feature type="signal peptide" evidence="1">
    <location>
        <begin position="1"/>
        <end position="25"/>
    </location>
</feature>
<keyword evidence="3" id="KW-1185">Reference proteome</keyword>
<evidence type="ECO:0000313" key="3">
    <source>
        <dbReference type="Proteomes" id="UP000471751"/>
    </source>
</evidence>
<dbReference type="Gene3D" id="2.60.40.2040">
    <property type="entry name" value="CFA/I fimbrial subunit E, pilin domain"/>
    <property type="match status" value="1"/>
</dbReference>
<feature type="chain" id="PRO_5026263515" description="Adhesin" evidence="1">
    <location>
        <begin position="26"/>
        <end position="163"/>
    </location>
</feature>
<accession>A0A6I5RRI3</accession>
<organism evidence="2 3">
    <name type="scientific">Pseudomonas laurentiana</name>
    <dbReference type="NCBI Taxonomy" id="2364649"/>
    <lineage>
        <taxon>Bacteria</taxon>
        <taxon>Pseudomonadati</taxon>
        <taxon>Pseudomonadota</taxon>
        <taxon>Gammaproteobacteria</taxon>
        <taxon>Pseudomonadales</taxon>
        <taxon>Pseudomonadaceae</taxon>
        <taxon>Pseudomonas</taxon>
    </lineage>
</organism>
<dbReference type="AlphaFoldDB" id="A0A6I5RRI3"/>
<name>A0A6I5RRI3_9PSED</name>
<keyword evidence="1" id="KW-0732">Signal</keyword>
<dbReference type="Pfam" id="PF04449">
    <property type="entry name" value="Fimbrial_CS1"/>
    <property type="match status" value="1"/>
</dbReference>
<dbReference type="GO" id="GO:0009289">
    <property type="term" value="C:pilus"/>
    <property type="evidence" value="ECO:0007669"/>
    <property type="project" value="InterPro"/>
</dbReference>
<dbReference type="RefSeq" id="WP_163935638.1">
    <property type="nucleotide sequence ID" value="NZ_BMQU01000009.1"/>
</dbReference>
<evidence type="ECO:0000256" key="1">
    <source>
        <dbReference type="SAM" id="SignalP"/>
    </source>
</evidence>
<evidence type="ECO:0000313" key="2">
    <source>
        <dbReference type="EMBL" id="NES10088.1"/>
    </source>
</evidence>
<comment type="caution">
    <text evidence="2">The sequence shown here is derived from an EMBL/GenBank/DDBJ whole genome shotgun (WGS) entry which is preliminary data.</text>
</comment>
<evidence type="ECO:0008006" key="4">
    <source>
        <dbReference type="Google" id="ProtNLM"/>
    </source>
</evidence>
<dbReference type="InterPro" id="IPR007540">
    <property type="entry name" value="Fimbrial_CS1-type"/>
</dbReference>
<reference evidence="2 3" key="1">
    <citation type="submission" date="2020-02" db="EMBL/GenBank/DDBJ databases">
        <title>Broccoli isolated Pseudomonas sp.</title>
        <authorList>
            <person name="Fujikawa T."/>
            <person name="Sawada H."/>
        </authorList>
    </citation>
    <scope>NUCLEOTIDE SEQUENCE [LARGE SCALE GENOMIC DNA]</scope>
    <source>
        <strain evidence="2 3">JCM 32154</strain>
    </source>
</reference>
<dbReference type="EMBL" id="JAAHBT010000098">
    <property type="protein sequence ID" value="NES10088.1"/>
    <property type="molecule type" value="Genomic_DNA"/>
</dbReference>
<gene>
    <name evidence="2" type="ORF">G3O07_10585</name>
</gene>
<dbReference type="Proteomes" id="UP000471751">
    <property type="component" value="Unassembled WGS sequence"/>
</dbReference>
<proteinExistence type="predicted"/>
<protein>
    <recommendedName>
        <fullName evidence="4">Adhesin</fullName>
    </recommendedName>
</protein>
<sequence>MTFLKKSVFMPFAFVAAAFSVQAVASPINHIVQLEAVVPTADFYVLPNDSSWIGNTQILSYNPVTGDLSSLLKQFDVVHSAGSIKGALLAPAVLTSATDSIPLTVKFNNKTLTTTSQEVVAAAQAATPSVVNFEIAAVKPTTGGYKPGNYTGNVQLTFDAVTP</sequence>